<dbReference type="NCBIfam" id="TIGR00231">
    <property type="entry name" value="small_GTP"/>
    <property type="match status" value="1"/>
</dbReference>
<feature type="region of interest" description="G3" evidence="7">
    <location>
        <begin position="215"/>
        <end position="218"/>
    </location>
</feature>
<evidence type="ECO:0000256" key="5">
    <source>
        <dbReference type="ARBA" id="ARBA00023134"/>
    </source>
</evidence>
<dbReference type="SMART" id="SM00382">
    <property type="entry name" value="AAA"/>
    <property type="match status" value="1"/>
</dbReference>
<evidence type="ECO:0000256" key="3">
    <source>
        <dbReference type="ARBA" id="ARBA00022741"/>
    </source>
</evidence>
<dbReference type="InterPro" id="IPR027417">
    <property type="entry name" value="P-loop_NTPase"/>
</dbReference>
<feature type="binding site" evidence="6">
    <location>
        <begin position="168"/>
        <end position="175"/>
    </location>
    <ligand>
        <name>GTP</name>
        <dbReference type="ChEBI" id="CHEBI:37565"/>
    </ligand>
</feature>
<feature type="binding site" evidence="6">
    <location>
        <begin position="277"/>
        <end position="280"/>
    </location>
    <ligand>
        <name>GTP</name>
        <dbReference type="ChEBI" id="CHEBI:37565"/>
    </ligand>
</feature>
<keyword evidence="12" id="KW-1185">Reference proteome</keyword>
<feature type="region of interest" description="G2" evidence="7">
    <location>
        <begin position="194"/>
        <end position="198"/>
    </location>
</feature>
<keyword evidence="6" id="KW-0472">Membrane</keyword>
<comment type="function">
    <text evidence="6">An essential GTPase that binds both GDP and GTP, with rapid nucleotide exchange. Plays a role in 16S rRNA processing and 30S ribosomal subunit biogenesis and possibly also in cell cycle regulation and energy metabolism.</text>
</comment>
<dbReference type="NCBIfam" id="NF000908">
    <property type="entry name" value="PRK00089.1"/>
    <property type="match status" value="1"/>
</dbReference>
<proteinExistence type="inferred from homology"/>
<dbReference type="AlphaFoldDB" id="A7NIT5"/>
<dbReference type="InterPro" id="IPR006073">
    <property type="entry name" value="GTP-bd"/>
</dbReference>
<feature type="domain" description="Era-type G" evidence="10">
    <location>
        <begin position="160"/>
        <end position="326"/>
    </location>
</feature>
<evidence type="ECO:0000313" key="12">
    <source>
        <dbReference type="Proteomes" id="UP000000263"/>
    </source>
</evidence>
<dbReference type="GO" id="GO:0070181">
    <property type="term" value="F:small ribosomal subunit rRNA binding"/>
    <property type="evidence" value="ECO:0007669"/>
    <property type="project" value="UniProtKB-UniRule"/>
</dbReference>
<dbReference type="GO" id="GO:0005525">
    <property type="term" value="F:GTP binding"/>
    <property type="evidence" value="ECO:0007669"/>
    <property type="project" value="UniProtKB-UniRule"/>
</dbReference>
<organism evidence="11 12">
    <name type="scientific">Roseiflexus castenholzii (strain DSM 13941 / HLO8)</name>
    <dbReference type="NCBI Taxonomy" id="383372"/>
    <lineage>
        <taxon>Bacteria</taxon>
        <taxon>Bacillati</taxon>
        <taxon>Chloroflexota</taxon>
        <taxon>Chloroflexia</taxon>
        <taxon>Chloroflexales</taxon>
        <taxon>Roseiflexineae</taxon>
        <taxon>Roseiflexaceae</taxon>
        <taxon>Roseiflexus</taxon>
    </lineage>
</organism>
<keyword evidence="6" id="KW-0690">Ribosome biogenesis</keyword>
<dbReference type="CDD" id="cd04163">
    <property type="entry name" value="Era"/>
    <property type="match status" value="1"/>
</dbReference>
<dbReference type="PROSITE" id="PS51713">
    <property type="entry name" value="G_ERA"/>
    <property type="match status" value="1"/>
</dbReference>
<dbReference type="OrthoDB" id="9805918at2"/>
<dbReference type="InterPro" id="IPR009019">
    <property type="entry name" value="KH_sf_prok-type"/>
</dbReference>
<keyword evidence="3 6" id="KW-0547">Nucleotide-binding</keyword>
<feature type="region of interest" description="G1" evidence="7">
    <location>
        <begin position="168"/>
        <end position="175"/>
    </location>
</feature>
<dbReference type="Gene3D" id="3.30.300.20">
    <property type="match status" value="1"/>
</dbReference>
<dbReference type="GO" id="GO:0005829">
    <property type="term" value="C:cytosol"/>
    <property type="evidence" value="ECO:0007669"/>
    <property type="project" value="TreeGrafter"/>
</dbReference>
<dbReference type="eggNOG" id="COG1159">
    <property type="taxonomic scope" value="Bacteria"/>
</dbReference>
<dbReference type="PANTHER" id="PTHR42698:SF1">
    <property type="entry name" value="GTPASE ERA, MITOCHONDRIAL"/>
    <property type="match status" value="1"/>
</dbReference>
<dbReference type="RefSeq" id="WP_012119818.1">
    <property type="nucleotide sequence ID" value="NC_009767.1"/>
</dbReference>
<keyword evidence="5 6" id="KW-0342">GTP-binding</keyword>
<dbReference type="PROSITE" id="PS50823">
    <property type="entry name" value="KH_TYPE_2"/>
    <property type="match status" value="1"/>
</dbReference>
<keyword evidence="4 6" id="KW-0694">RNA-binding</keyword>
<dbReference type="InterPro" id="IPR005662">
    <property type="entry name" value="GTPase_Era-like"/>
</dbReference>
<dbReference type="InterPro" id="IPR003593">
    <property type="entry name" value="AAA+_ATPase"/>
</dbReference>
<name>A7NIT5_ROSCS</name>
<dbReference type="Proteomes" id="UP000000263">
    <property type="component" value="Chromosome"/>
</dbReference>
<feature type="binding site" evidence="6">
    <location>
        <begin position="215"/>
        <end position="219"/>
    </location>
    <ligand>
        <name>GTP</name>
        <dbReference type="ChEBI" id="CHEBI:37565"/>
    </ligand>
</feature>
<keyword evidence="6" id="KW-0963">Cytoplasm</keyword>
<keyword evidence="6" id="KW-1003">Cell membrane</keyword>
<comment type="similarity">
    <text evidence="1 6 7 8">Belongs to the TRAFAC class TrmE-Era-EngA-EngB-Septin-like GTPase superfamily. Era GTPase family.</text>
</comment>
<dbReference type="PANTHER" id="PTHR42698">
    <property type="entry name" value="GTPASE ERA"/>
    <property type="match status" value="1"/>
</dbReference>
<gene>
    <name evidence="6" type="primary">era</name>
    <name evidence="11" type="ordered locus">Rcas_1291</name>
</gene>
<evidence type="ECO:0000256" key="4">
    <source>
        <dbReference type="ARBA" id="ARBA00022884"/>
    </source>
</evidence>
<dbReference type="InterPro" id="IPR030388">
    <property type="entry name" value="G_ERA_dom"/>
</dbReference>
<reference evidence="11 12" key="1">
    <citation type="submission" date="2007-08" db="EMBL/GenBank/DDBJ databases">
        <title>Complete sequence of Roseiflexus castenholzii DSM 13941.</title>
        <authorList>
            <consortium name="US DOE Joint Genome Institute"/>
            <person name="Copeland A."/>
            <person name="Lucas S."/>
            <person name="Lapidus A."/>
            <person name="Barry K."/>
            <person name="Glavina del Rio T."/>
            <person name="Dalin E."/>
            <person name="Tice H."/>
            <person name="Pitluck S."/>
            <person name="Thompson L.S."/>
            <person name="Brettin T."/>
            <person name="Bruce D."/>
            <person name="Detter J.C."/>
            <person name="Han C."/>
            <person name="Tapia R."/>
            <person name="Schmutz J."/>
            <person name="Larimer F."/>
            <person name="Land M."/>
            <person name="Hauser L."/>
            <person name="Kyrpides N."/>
            <person name="Mikhailova N."/>
            <person name="Bryant D.A."/>
            <person name="Hanada S."/>
            <person name="Tsukatani Y."/>
            <person name="Richardson P."/>
        </authorList>
    </citation>
    <scope>NUCLEOTIDE SEQUENCE [LARGE SCALE GENOMIC DNA]</scope>
    <source>
        <strain evidence="12">DSM 13941 / HLO8</strain>
    </source>
</reference>
<dbReference type="STRING" id="383372.Rcas_1291"/>
<evidence type="ECO:0000256" key="8">
    <source>
        <dbReference type="RuleBase" id="RU003761"/>
    </source>
</evidence>
<dbReference type="FunFam" id="3.30.300.20:FF:000003">
    <property type="entry name" value="GTPase Era"/>
    <property type="match status" value="1"/>
</dbReference>
<dbReference type="Pfam" id="PF01926">
    <property type="entry name" value="MMR_HSR1"/>
    <property type="match status" value="1"/>
</dbReference>
<dbReference type="Pfam" id="PF07650">
    <property type="entry name" value="KH_2"/>
    <property type="match status" value="1"/>
</dbReference>
<feature type="domain" description="KH type-2" evidence="9">
    <location>
        <begin position="349"/>
        <end position="433"/>
    </location>
</feature>
<dbReference type="GO" id="GO:0043024">
    <property type="term" value="F:ribosomal small subunit binding"/>
    <property type="evidence" value="ECO:0007669"/>
    <property type="project" value="TreeGrafter"/>
</dbReference>
<dbReference type="EMBL" id="CP000804">
    <property type="protein sequence ID" value="ABU57388.1"/>
    <property type="molecule type" value="Genomic_DNA"/>
</dbReference>
<dbReference type="CDD" id="cd22534">
    <property type="entry name" value="KH-II_Era"/>
    <property type="match status" value="1"/>
</dbReference>
<sequence>MITLSYNPDAGSLSWRFVDTAEEDATLEGECDATLLLDPQGQVVGVELALDDEIADDDLAPALAHPQVSFDAAARTLTVNLVGEEPASVQPLEEPAILDFDPDERLLAFEVLPADEFNLDQRLERLAPFLIEREEEHADEAEETILPPATRPVLPEGPHRSGFVALVGRPNVGKSTLLNALLGQKVAIVSPKPQTTRTAIRGILTRPDAQIVFVDTPGIHEPRNRLGAYMVKQARRAIPDADVVCMVVDITRPPGSLDERIAALVRKASARRILVLNKIDLRTKRGSDNLQAYRALAPWDMEVAVSALRGHGLDALVDEIVRLLPEGPPLYPEGQVTDLSEREIAAELVREQVLRYTQHEVPHSVAVEIEEWEEKENVTYIRMTILVERETQKAILIGAGGGMLKKIGSGARQAIEEMLERPVYLDLWVKAREHWRDDPSALRWLGYTE</sequence>
<dbReference type="InterPro" id="IPR015946">
    <property type="entry name" value="KH_dom-like_a/b"/>
</dbReference>
<evidence type="ECO:0000256" key="1">
    <source>
        <dbReference type="ARBA" id="ARBA00007921"/>
    </source>
</evidence>
<dbReference type="SUPFAM" id="SSF52540">
    <property type="entry name" value="P-loop containing nucleoside triphosphate hydrolases"/>
    <property type="match status" value="1"/>
</dbReference>
<evidence type="ECO:0000256" key="7">
    <source>
        <dbReference type="PROSITE-ProRule" id="PRU01050"/>
    </source>
</evidence>
<comment type="subcellular location">
    <subcellularLocation>
        <location evidence="6">Cytoplasm</location>
    </subcellularLocation>
    <subcellularLocation>
        <location evidence="6">Cell membrane</location>
        <topology evidence="6">Peripheral membrane protein</topology>
    </subcellularLocation>
</comment>
<evidence type="ECO:0000256" key="2">
    <source>
        <dbReference type="ARBA" id="ARBA00020484"/>
    </source>
</evidence>
<dbReference type="InterPro" id="IPR004044">
    <property type="entry name" value="KH_dom_type_2"/>
</dbReference>
<dbReference type="KEGG" id="rca:Rcas_1291"/>
<dbReference type="NCBIfam" id="TIGR00436">
    <property type="entry name" value="era"/>
    <property type="match status" value="1"/>
</dbReference>
<dbReference type="HAMAP" id="MF_00367">
    <property type="entry name" value="GTPase_Era"/>
    <property type="match status" value="1"/>
</dbReference>
<dbReference type="InterPro" id="IPR005225">
    <property type="entry name" value="Small_GTP-bd"/>
</dbReference>
<dbReference type="Gene3D" id="3.40.50.300">
    <property type="entry name" value="P-loop containing nucleotide triphosphate hydrolases"/>
    <property type="match status" value="1"/>
</dbReference>
<keyword evidence="6" id="KW-0699">rRNA-binding</keyword>
<dbReference type="GO" id="GO:0000028">
    <property type="term" value="P:ribosomal small subunit assembly"/>
    <property type="evidence" value="ECO:0007669"/>
    <property type="project" value="TreeGrafter"/>
</dbReference>
<accession>A7NIT5</accession>
<feature type="region of interest" description="G5" evidence="7">
    <location>
        <begin position="305"/>
        <end position="307"/>
    </location>
</feature>
<evidence type="ECO:0000259" key="10">
    <source>
        <dbReference type="PROSITE" id="PS51713"/>
    </source>
</evidence>
<dbReference type="GO" id="GO:0003924">
    <property type="term" value="F:GTPase activity"/>
    <property type="evidence" value="ECO:0007669"/>
    <property type="project" value="UniProtKB-UniRule"/>
</dbReference>
<evidence type="ECO:0000313" key="11">
    <source>
        <dbReference type="EMBL" id="ABU57388.1"/>
    </source>
</evidence>
<dbReference type="GO" id="GO:0005886">
    <property type="term" value="C:plasma membrane"/>
    <property type="evidence" value="ECO:0007669"/>
    <property type="project" value="UniProtKB-SubCell"/>
</dbReference>
<dbReference type="HOGENOM" id="CLU_038009_4_1_0"/>
<feature type="region of interest" description="G4" evidence="7">
    <location>
        <begin position="277"/>
        <end position="280"/>
    </location>
</feature>
<protein>
    <recommendedName>
        <fullName evidence="2 6">GTPase Era</fullName>
    </recommendedName>
</protein>
<evidence type="ECO:0000259" key="9">
    <source>
        <dbReference type="PROSITE" id="PS50823"/>
    </source>
</evidence>
<comment type="subunit">
    <text evidence="6">Monomer.</text>
</comment>
<evidence type="ECO:0000256" key="6">
    <source>
        <dbReference type="HAMAP-Rule" id="MF_00367"/>
    </source>
</evidence>
<dbReference type="PRINTS" id="PR00326">
    <property type="entry name" value="GTP1OBG"/>
</dbReference>
<dbReference type="SUPFAM" id="SSF54814">
    <property type="entry name" value="Prokaryotic type KH domain (KH-domain type II)"/>
    <property type="match status" value="1"/>
</dbReference>